<reference evidence="2" key="2">
    <citation type="journal article" date="2021" name="PeerJ">
        <title>Extensive microbial diversity within the chicken gut microbiome revealed by metagenomics and culture.</title>
        <authorList>
            <person name="Gilroy R."/>
            <person name="Ravi A."/>
            <person name="Getino M."/>
            <person name="Pursley I."/>
            <person name="Horton D.L."/>
            <person name="Alikhan N.F."/>
            <person name="Baker D."/>
            <person name="Gharbi K."/>
            <person name="Hall N."/>
            <person name="Watson M."/>
            <person name="Adriaenssens E.M."/>
            <person name="Foster-Nyarko E."/>
            <person name="Jarju S."/>
            <person name="Secka A."/>
            <person name="Antonio M."/>
            <person name="Oren A."/>
            <person name="Chaudhuri R.R."/>
            <person name="La Ragione R."/>
            <person name="Hildebrand F."/>
            <person name="Pallen M.J."/>
        </authorList>
    </citation>
    <scope>NUCLEOTIDE SEQUENCE</scope>
    <source>
        <strain evidence="2">CHK181-108</strain>
    </source>
</reference>
<dbReference type="Proteomes" id="UP000824165">
    <property type="component" value="Unassembled WGS sequence"/>
</dbReference>
<dbReference type="Gene3D" id="3.20.20.80">
    <property type="entry name" value="Glycosidases"/>
    <property type="match status" value="1"/>
</dbReference>
<dbReference type="InterPro" id="IPR017853">
    <property type="entry name" value="GH"/>
</dbReference>
<feature type="chain" id="PRO_5038614167" evidence="1">
    <location>
        <begin position="26"/>
        <end position="1341"/>
    </location>
</feature>
<protein>
    <submittedName>
        <fullName evidence="2">Uncharacterized protein</fullName>
    </submittedName>
</protein>
<name>A0A9D1H385_9FIRM</name>
<organism evidence="2 3">
    <name type="scientific">Candidatus Ornithomonoglobus intestinigallinarum</name>
    <dbReference type="NCBI Taxonomy" id="2840894"/>
    <lineage>
        <taxon>Bacteria</taxon>
        <taxon>Bacillati</taxon>
        <taxon>Bacillota</taxon>
        <taxon>Clostridia</taxon>
        <taxon>Candidatus Ornithomonoglobus</taxon>
    </lineage>
</organism>
<reference evidence="2" key="1">
    <citation type="submission" date="2020-10" db="EMBL/GenBank/DDBJ databases">
        <authorList>
            <person name="Gilroy R."/>
        </authorList>
    </citation>
    <scope>NUCLEOTIDE SEQUENCE</scope>
    <source>
        <strain evidence="2">CHK181-108</strain>
    </source>
</reference>
<dbReference type="SUPFAM" id="SSF51445">
    <property type="entry name" value="(Trans)glycosidases"/>
    <property type="match status" value="1"/>
</dbReference>
<feature type="signal peptide" evidence="1">
    <location>
        <begin position="1"/>
        <end position="25"/>
    </location>
</feature>
<comment type="caution">
    <text evidence="2">The sequence shown here is derived from an EMBL/GenBank/DDBJ whole genome shotgun (WGS) entry which is preliminary data.</text>
</comment>
<dbReference type="EMBL" id="DVLU01000032">
    <property type="protein sequence ID" value="HIT85041.1"/>
    <property type="molecule type" value="Genomic_DNA"/>
</dbReference>
<sequence length="1341" mass="145612">MFVKKLCAAAVAAVMSVSAVYVASAAEYAPYIRYITEEGGAEILDGTGYESHIYEPSTGTLAFTEDTTLFGNDYNIGGDCGSAIIPSEHNTDLTIELAGHDITMLSTEHTAGWIAGIYRSGGTLTVKGPGTLTVTSSGGTSENAALMGYNGADIVITDDAQVSLSNGDENGKGLWASGDVRVEGGAVLEMSGGSSAVERRNNGRLETDGNIVKAGGSKAEAEDWNGSDDITGFKYVKIESPKSTESLGVWVGGKAFSEAVPSHTFGNVTASYDGDTETLVLGGSGTITGSFDVNNSYGAAIYAEHDINIVVNGDVNLTGARNENGIYSYGIYTDYKKHGRITISGCGVLRVSADSTVSGECAAIAAYIGEGRDYDRAVVIKDGVTVYADAGGEKQFGVFASAEPKGSGYGRIYVSENARLYASGGRSALYALDTNGLVWGTKKITVKDKNNNAADFDSAKLNEYKAFASEPFHSGSSAIVRLNVDNWAGNSSLTAAAESGGSYTINEELGCELDGKNIGFSINGNLSFPNEYDRKFKNAAEGSSFEAEICYYDKGMGGFYFQYDSHDGVKNIFIQCENTNTWKYARIKLYDAEFNGGANGFDCRIITADEELFPYAADNKSPEPVYVFWLGLYSSESCSPFKISANSVKPGNVFYEGERVKFNVLFENTDGAQYENMTVSYNIYKPESNDMYAQWEETENTAYKGDPAAYSQASPVASKTQTAVFSGKNAADTVTFEGLPFGTYVLKADITADGTDNGKSVSMSYITDLAYSKKAEPNIKIGANAHYDDYESENGELTYLYDESDIDDQIALARDAGFGIMRSSVRWWNVKGWASAPYSMPDIIKYAYAELAENGMSGLCNLMQDNSLNYGSRWDGNDVLGDTQEEIDEFERYASFVAKELAPYTKYFSILNEFDRCANGAAGLSGDSYDAPTAEIYAELVKTASEAIRNEISDAWINAGCISQDPAWQFEGYKGKYTWDTRFLRALDTSAVNSISFQRYSHRAYGPEGTDLTGMPKYGSMLVNEYAPNAEMWITETGFSARDRDLYLAGAESAFKTTTYQKQAEYLPRMLAMYAGGDKVDTLIFYELQDDREDPFAYEANYGLIHSKFYRTPWAAKPSYVSVAAFNSIVGHAVKSESLGVAVEHTTNSQTHLGWCPIVYRLTNDKGQETYCVWSTRDTGSYTVNTGKKYAVVYDMYGNVIETAGGGTVTVSAEQDIKYVVGYDELPQAPELTDPEGPERKTEFYAEHDGERLTDISRLKDGDELVIRYTDAGENDDCTIICAAYSGDMLAHVLAVNSDACQNGEKSVRVNVGDVSAFDEIKLFAWGKNQTPKTECISLAK</sequence>
<evidence type="ECO:0000313" key="2">
    <source>
        <dbReference type="EMBL" id="HIT85041.1"/>
    </source>
</evidence>
<keyword evidence="1" id="KW-0732">Signal</keyword>
<gene>
    <name evidence="2" type="ORF">IAA60_03930</name>
</gene>
<proteinExistence type="predicted"/>
<accession>A0A9D1H385</accession>
<evidence type="ECO:0000313" key="3">
    <source>
        <dbReference type="Proteomes" id="UP000824165"/>
    </source>
</evidence>
<evidence type="ECO:0000256" key="1">
    <source>
        <dbReference type="SAM" id="SignalP"/>
    </source>
</evidence>